<organism evidence="10 11">
    <name type="scientific">Candidatus Yanofskybacteria bacterium RIFCSPLOWO2_01_FULL_49_17</name>
    <dbReference type="NCBI Taxonomy" id="1802700"/>
    <lineage>
        <taxon>Bacteria</taxon>
        <taxon>Candidatus Yanofskyibacteriota</taxon>
    </lineage>
</organism>
<dbReference type="FunFam" id="3.40.50.300:FF:000019">
    <property type="entry name" value="Translation initiation factor IF-2"/>
    <property type="match status" value="1"/>
</dbReference>
<dbReference type="PROSITE" id="PS51722">
    <property type="entry name" value="G_TR_2"/>
    <property type="match status" value="1"/>
</dbReference>
<gene>
    <name evidence="10" type="ORF">A2941_00955</name>
</gene>
<evidence type="ECO:0000256" key="5">
    <source>
        <dbReference type="ARBA" id="ARBA00022917"/>
    </source>
</evidence>
<dbReference type="InterPro" id="IPR053905">
    <property type="entry name" value="EF-G-like_DII"/>
</dbReference>
<dbReference type="InterPro" id="IPR036925">
    <property type="entry name" value="TIF_IF2_dom3_sf"/>
</dbReference>
<dbReference type="PANTHER" id="PTHR43381:SF4">
    <property type="entry name" value="EUKARYOTIC TRANSLATION INITIATION FACTOR 5B"/>
    <property type="match status" value="1"/>
</dbReference>
<dbReference type="SUPFAM" id="SSF50447">
    <property type="entry name" value="Translation proteins"/>
    <property type="match status" value="2"/>
</dbReference>
<evidence type="ECO:0000256" key="3">
    <source>
        <dbReference type="ARBA" id="ARBA00022540"/>
    </source>
</evidence>
<dbReference type="InterPro" id="IPR005225">
    <property type="entry name" value="Small_GTP-bd"/>
</dbReference>
<dbReference type="Gene3D" id="3.40.50.300">
    <property type="entry name" value="P-loop containing nucleotide triphosphate hydrolases"/>
    <property type="match status" value="1"/>
</dbReference>
<evidence type="ECO:0000256" key="6">
    <source>
        <dbReference type="ARBA" id="ARBA00023134"/>
    </source>
</evidence>
<evidence type="ECO:0000256" key="4">
    <source>
        <dbReference type="ARBA" id="ARBA00022741"/>
    </source>
</evidence>
<dbReference type="InterPro" id="IPR000795">
    <property type="entry name" value="T_Tr_GTP-bd_dom"/>
</dbReference>
<dbReference type="Proteomes" id="UP000178444">
    <property type="component" value="Unassembled WGS sequence"/>
</dbReference>
<dbReference type="NCBIfam" id="TIGR00231">
    <property type="entry name" value="small_GTP"/>
    <property type="match status" value="1"/>
</dbReference>
<dbReference type="FunFam" id="3.40.50.10050:FF:000001">
    <property type="entry name" value="Translation initiation factor IF-2"/>
    <property type="match status" value="1"/>
</dbReference>
<dbReference type="SUPFAM" id="SSF52540">
    <property type="entry name" value="P-loop containing nucleoside triphosphate hydrolases"/>
    <property type="match status" value="1"/>
</dbReference>
<dbReference type="AlphaFoldDB" id="A0A1F8GRW2"/>
<dbReference type="GO" id="GO:0003924">
    <property type="term" value="F:GTPase activity"/>
    <property type="evidence" value="ECO:0007669"/>
    <property type="project" value="InterPro"/>
</dbReference>
<dbReference type="Gene3D" id="2.40.30.10">
    <property type="entry name" value="Translation factors"/>
    <property type="match status" value="2"/>
</dbReference>
<comment type="similarity">
    <text evidence="1 8">Belongs to the TRAFAC class translation factor GTPase superfamily. Classic translation factor GTPase family. IF-2 subfamily.</text>
</comment>
<comment type="function">
    <text evidence="8">One of the essential components for the initiation of protein synthesis. Protects formylmethionyl-tRNA from spontaneous hydrolysis and promotes its binding to the 30S ribosomal subunits. Also involved in the hydrolysis of GTP during the formation of the 70S ribosomal complex.</text>
</comment>
<keyword evidence="5 8" id="KW-0648">Protein biosynthesis</keyword>
<protein>
    <recommendedName>
        <fullName evidence="2 7">Translation initiation factor IF-2</fullName>
    </recommendedName>
</protein>
<dbReference type="SUPFAM" id="SSF52156">
    <property type="entry name" value="Initiation factor IF2/eIF5b, domain 3"/>
    <property type="match status" value="1"/>
</dbReference>
<dbReference type="EMBL" id="MGKO01000011">
    <property type="protein sequence ID" value="OGN27398.1"/>
    <property type="molecule type" value="Genomic_DNA"/>
</dbReference>
<dbReference type="GO" id="GO:0003743">
    <property type="term" value="F:translation initiation factor activity"/>
    <property type="evidence" value="ECO:0007669"/>
    <property type="project" value="UniProtKB-UniRule"/>
</dbReference>
<keyword evidence="4" id="KW-0547">Nucleotide-binding</keyword>
<dbReference type="Pfam" id="PF22042">
    <property type="entry name" value="EF-G_D2"/>
    <property type="match status" value="1"/>
</dbReference>
<dbReference type="Pfam" id="PF00009">
    <property type="entry name" value="GTP_EFTU"/>
    <property type="match status" value="1"/>
</dbReference>
<dbReference type="Gene3D" id="3.40.50.10050">
    <property type="entry name" value="Translation initiation factor IF- 2, domain 3"/>
    <property type="match status" value="1"/>
</dbReference>
<name>A0A1F8GRW2_9BACT</name>
<accession>A0A1F8GRW2</accession>
<dbReference type="InterPro" id="IPR027417">
    <property type="entry name" value="P-loop_NTPase"/>
</dbReference>
<dbReference type="InterPro" id="IPR015760">
    <property type="entry name" value="TIF_IF2"/>
</dbReference>
<dbReference type="CDD" id="cd01887">
    <property type="entry name" value="IF2_eIF5B"/>
    <property type="match status" value="1"/>
</dbReference>
<dbReference type="NCBIfam" id="TIGR00487">
    <property type="entry name" value="IF-2"/>
    <property type="match status" value="1"/>
</dbReference>
<dbReference type="CDD" id="cd03702">
    <property type="entry name" value="IF2_mtIF2_II"/>
    <property type="match status" value="1"/>
</dbReference>
<comment type="caution">
    <text evidence="10">The sequence shown here is derived from an EMBL/GenBank/DDBJ whole genome shotgun (WGS) entry which is preliminary data.</text>
</comment>
<evidence type="ECO:0000256" key="2">
    <source>
        <dbReference type="ARBA" id="ARBA00020675"/>
    </source>
</evidence>
<dbReference type="InterPro" id="IPR023115">
    <property type="entry name" value="TIF_IF2_dom3"/>
</dbReference>
<evidence type="ECO:0000313" key="11">
    <source>
        <dbReference type="Proteomes" id="UP000178444"/>
    </source>
</evidence>
<feature type="domain" description="Tr-type G" evidence="9">
    <location>
        <begin position="12"/>
        <end position="181"/>
    </location>
</feature>
<dbReference type="GO" id="GO:0005737">
    <property type="term" value="C:cytoplasm"/>
    <property type="evidence" value="ECO:0007669"/>
    <property type="project" value="UniProtKB-UniRule"/>
</dbReference>
<evidence type="ECO:0000256" key="1">
    <source>
        <dbReference type="ARBA" id="ARBA00007733"/>
    </source>
</evidence>
<dbReference type="GO" id="GO:0005525">
    <property type="term" value="F:GTP binding"/>
    <property type="evidence" value="ECO:0007669"/>
    <property type="project" value="UniProtKB-KW"/>
</dbReference>
<keyword evidence="6" id="KW-0342">GTP-binding</keyword>
<dbReference type="PANTHER" id="PTHR43381">
    <property type="entry name" value="TRANSLATION INITIATION FACTOR IF-2-RELATED"/>
    <property type="match status" value="1"/>
</dbReference>
<sequence length="512" mass="54902">MANNTAQSGTVIRPPIVVVLGHVDHGKTSILDAIRQSNVAAKETGGITQHIGAYQAVHGDKLITFLDTPGHEAFSAIRSRGAKVADMAILVVAADESVKPQTAEAISVIKDAKLPFIVALNKIDKPGANPQKVKQDLAGCEVLVEDWGGKVPVVEVSAKEKKGLAELMDMVLLVAELEDLKEDRSLPAKGVIIESHLDKRRGYIATALVHKGILRIGDWVVAGTIAGKIKSMEDFNGQPLIQAVPSQPVVITGWPNTPEIGREFVSAAEKDEAMTLAAENVNLSPLFAFFRGGPVEAKKENDSKKYLRLVIKTDVSSSLEAIDTALRQIRSDEVAYTVVDQGVGPITDADVRTALAGKASIIGFRVPLGASVRKLAEQDNVGVASFDIIYEIIEHVRGQMSALLEPEVKKNPVGKLKILATFKKSGNIQIVGGRVMSGSVARGTLADVTRNGDILMIGKITQVQQEKEDVSEANEGVECGIRFEASDPKNIADIAEGDILEIYKEEKIARTL</sequence>
<evidence type="ECO:0000259" key="9">
    <source>
        <dbReference type="PROSITE" id="PS51722"/>
    </source>
</evidence>
<dbReference type="InterPro" id="IPR044145">
    <property type="entry name" value="IF2_II"/>
</dbReference>
<dbReference type="Pfam" id="PF11987">
    <property type="entry name" value="IF-2"/>
    <property type="match status" value="1"/>
</dbReference>
<proteinExistence type="inferred from homology"/>
<reference evidence="10 11" key="1">
    <citation type="journal article" date="2016" name="Nat. Commun.">
        <title>Thousands of microbial genomes shed light on interconnected biogeochemical processes in an aquifer system.</title>
        <authorList>
            <person name="Anantharaman K."/>
            <person name="Brown C.T."/>
            <person name="Hug L.A."/>
            <person name="Sharon I."/>
            <person name="Castelle C.J."/>
            <person name="Probst A.J."/>
            <person name="Thomas B.C."/>
            <person name="Singh A."/>
            <person name="Wilkins M.J."/>
            <person name="Karaoz U."/>
            <person name="Brodie E.L."/>
            <person name="Williams K.H."/>
            <person name="Hubbard S.S."/>
            <person name="Banfield J.F."/>
        </authorList>
    </citation>
    <scope>NUCLEOTIDE SEQUENCE [LARGE SCALE GENOMIC DNA]</scope>
</reference>
<dbReference type="InterPro" id="IPR000178">
    <property type="entry name" value="TF_IF2_bacterial-like"/>
</dbReference>
<evidence type="ECO:0000256" key="8">
    <source>
        <dbReference type="RuleBase" id="RU000644"/>
    </source>
</evidence>
<keyword evidence="3 8" id="KW-0396">Initiation factor</keyword>
<dbReference type="InterPro" id="IPR009000">
    <property type="entry name" value="Transl_B-barrel_sf"/>
</dbReference>
<evidence type="ECO:0000313" key="10">
    <source>
        <dbReference type="EMBL" id="OGN27398.1"/>
    </source>
</evidence>
<evidence type="ECO:0000256" key="7">
    <source>
        <dbReference type="NCBIfam" id="TIGR00487"/>
    </source>
</evidence>